<reference evidence="4" key="2">
    <citation type="submission" date="2016-04" db="EMBL/GenBank/DDBJ databases">
        <authorList>
            <person name="Evans L.H."/>
            <person name="Alamgir A."/>
            <person name="Owens N."/>
            <person name="Weber N.D."/>
            <person name="Virtaneva K."/>
            <person name="Barbian K."/>
            <person name="Babar A."/>
            <person name="Rosenke K."/>
        </authorList>
    </citation>
    <scope>NUCLEOTIDE SEQUENCE</scope>
    <source>
        <strain evidence="4">P1</strain>
    </source>
</reference>
<dbReference type="NCBIfam" id="NF010251">
    <property type="entry name" value="PRK13696.1-3"/>
    <property type="match status" value="1"/>
</dbReference>
<dbReference type="PATRIC" id="fig|2287.9.peg.2211"/>
<accession>A0A157T470</accession>
<evidence type="ECO:0000256" key="1">
    <source>
        <dbReference type="ARBA" id="ARBA00022649"/>
    </source>
</evidence>
<dbReference type="RefSeq" id="WP_009989377.1">
    <property type="nucleotide sequence ID" value="NZ_LT549890.1"/>
</dbReference>
<sequence>MYTSYMKTIMIRDDVYKKLVEIKGDKSFSEIIEELIEESLTLRRRKLEKYFGILNEEEAEEIMKEIKEVRKITDESINRKLSNY</sequence>
<protein>
    <recommendedName>
        <fullName evidence="2">Putative antitoxin HFC64_04745</fullName>
    </recommendedName>
</protein>
<dbReference type="Proteomes" id="UP000076770">
    <property type="component" value="Chromosome i"/>
</dbReference>
<evidence type="ECO:0000313" key="5">
    <source>
        <dbReference type="Proteomes" id="UP000076770"/>
    </source>
</evidence>
<evidence type="ECO:0000313" key="3">
    <source>
        <dbReference type="EMBL" id="QPG49246.1"/>
    </source>
</evidence>
<comment type="similarity">
    <text evidence="2">Belongs to the UPF0330 family.</text>
</comment>
<keyword evidence="1" id="KW-1277">Toxin-antitoxin system</keyword>
<evidence type="ECO:0000256" key="2">
    <source>
        <dbReference type="HAMAP-Rule" id="MF_00794"/>
    </source>
</evidence>
<dbReference type="GeneID" id="7806435"/>
<dbReference type="HAMAP" id="MF_00794">
    <property type="entry name" value="UPF0330"/>
    <property type="match status" value="1"/>
</dbReference>
<proteinExistence type="inferred from homology"/>
<reference evidence="5" key="1">
    <citation type="submission" date="2016-04" db="EMBL/GenBank/DDBJ databases">
        <authorList>
            <person name="Shah S.A."/>
            <person name="Garrett R.A."/>
        </authorList>
    </citation>
    <scope>NUCLEOTIDE SEQUENCE [LARGE SCALE GENOMIC DNA]</scope>
    <source>
        <strain evidence="5">ATCC 35091 / DSM 1616 / JCM 8930 / NBRC 15331 / P1</strain>
    </source>
</reference>
<dbReference type="EMBL" id="LT549890">
    <property type="protein sequence ID" value="SAI85661.1"/>
    <property type="molecule type" value="Genomic_DNA"/>
</dbReference>
<evidence type="ECO:0000313" key="6">
    <source>
        <dbReference type="Proteomes" id="UP000594632"/>
    </source>
</evidence>
<dbReference type="Pfam" id="PF02697">
    <property type="entry name" value="VAPB_antitox"/>
    <property type="match status" value="1"/>
</dbReference>
<reference evidence="3 6" key="3">
    <citation type="journal article" date="2020" name="Nat. Commun.">
        <title>The structures of two archaeal type IV pili illuminate evolutionary relationships.</title>
        <authorList>
            <person name="Wang F."/>
            <person name="Baquero D.P."/>
            <person name="Su Z."/>
            <person name="Beltran L.C."/>
            <person name="Prangishvili D."/>
            <person name="Krupovic M."/>
            <person name="Egelman E.H."/>
        </authorList>
    </citation>
    <scope>NUCLEOTIDE SEQUENCE [LARGE SCALE GENOMIC DNA]</scope>
    <source>
        <strain evidence="3 6">POZ149</strain>
    </source>
</reference>
<dbReference type="InterPro" id="IPR003847">
    <property type="entry name" value="Put_antitoxin"/>
</dbReference>
<dbReference type="EMBL" id="CP050869">
    <property type="protein sequence ID" value="QPG49246.1"/>
    <property type="molecule type" value="Genomic_DNA"/>
</dbReference>
<name>A0A157T470_SACSO</name>
<dbReference type="Proteomes" id="UP000594632">
    <property type="component" value="Chromosome"/>
</dbReference>
<gene>
    <name evidence="3" type="ORF">HFC64_04745</name>
    <name evidence="4" type="ORF">SSOP1_2107</name>
</gene>
<organism evidence="4 5">
    <name type="scientific">Saccharolobus solfataricus</name>
    <name type="common">Sulfolobus solfataricus</name>
    <dbReference type="NCBI Taxonomy" id="2287"/>
    <lineage>
        <taxon>Archaea</taxon>
        <taxon>Thermoproteota</taxon>
        <taxon>Thermoprotei</taxon>
        <taxon>Sulfolobales</taxon>
        <taxon>Sulfolobaceae</taxon>
        <taxon>Saccharolobus</taxon>
    </lineage>
</organism>
<comment type="function">
    <text evidence="2">Possibly the antitoxin component of a toxin-antitoxin (TA) module.</text>
</comment>
<evidence type="ECO:0000313" key="4">
    <source>
        <dbReference type="EMBL" id="SAI85661.1"/>
    </source>
</evidence>
<dbReference type="AlphaFoldDB" id="A0A157T470"/>